<dbReference type="InterPro" id="IPR021690">
    <property type="entry name" value="DUF3272"/>
</dbReference>
<evidence type="ECO:0000256" key="1">
    <source>
        <dbReference type="SAM" id="Phobius"/>
    </source>
</evidence>
<sequence length="59" mass="7016">MIKQQFYVFSIGTIIYAWFFADALFTGQSFLTGFWSLLLIRKAFIAYKADKWIRLNIKN</sequence>
<dbReference type="HOGENOM" id="CLU_2973783_0_0_9"/>
<evidence type="ECO:0008006" key="4">
    <source>
        <dbReference type="Google" id="ProtNLM"/>
    </source>
</evidence>
<accession>A0A0D6DYF1</accession>
<evidence type="ECO:0000313" key="2">
    <source>
        <dbReference type="EMBL" id="CEN29014.1"/>
    </source>
</evidence>
<reference evidence="3" key="1">
    <citation type="submission" date="2015-01" db="EMBL/GenBank/DDBJ databases">
        <authorList>
            <person name="Andreevskaya M."/>
        </authorList>
    </citation>
    <scope>NUCLEOTIDE SEQUENCE [LARGE SCALE GENOMIC DNA]</scope>
    <source>
        <strain evidence="3">MKFS47</strain>
    </source>
</reference>
<keyword evidence="1" id="KW-0812">Transmembrane</keyword>
<dbReference type="GeneID" id="71635445"/>
<evidence type="ECO:0000313" key="3">
    <source>
        <dbReference type="Proteomes" id="UP000033166"/>
    </source>
</evidence>
<dbReference type="Pfam" id="PF11676">
    <property type="entry name" value="DUF3272"/>
    <property type="match status" value="1"/>
</dbReference>
<feature type="transmembrane region" description="Helical" evidence="1">
    <location>
        <begin position="7"/>
        <end position="25"/>
    </location>
</feature>
<dbReference type="EMBL" id="LN774769">
    <property type="protein sequence ID" value="CEN29014.1"/>
    <property type="molecule type" value="Genomic_DNA"/>
</dbReference>
<name>A0A0D6DYF1_9LACT</name>
<dbReference type="KEGG" id="lpk:LACPI_1814"/>
<proteinExistence type="predicted"/>
<keyword evidence="1" id="KW-1133">Transmembrane helix</keyword>
<organism evidence="2 3">
    <name type="scientific">Pseudolactococcus piscium MKFS47</name>
    <dbReference type="NCBI Taxonomy" id="297352"/>
    <lineage>
        <taxon>Bacteria</taxon>
        <taxon>Bacillati</taxon>
        <taxon>Bacillota</taxon>
        <taxon>Bacilli</taxon>
        <taxon>Lactobacillales</taxon>
        <taxon>Streptococcaceae</taxon>
        <taxon>Pseudolactococcus</taxon>
    </lineage>
</organism>
<dbReference type="RefSeq" id="WP_047916644.1">
    <property type="nucleotide sequence ID" value="NZ_LN774769.1"/>
</dbReference>
<dbReference type="AlphaFoldDB" id="A0A0D6DYF1"/>
<gene>
    <name evidence="2" type="ORF">LACPI_1814</name>
</gene>
<keyword evidence="1" id="KW-0472">Membrane</keyword>
<protein>
    <recommendedName>
        <fullName evidence="4">DUF3272 family protein</fullName>
    </recommendedName>
</protein>
<dbReference type="Proteomes" id="UP000033166">
    <property type="component" value="Chromosome I"/>
</dbReference>